<gene>
    <name evidence="3" type="ORF">FZD47_22440</name>
</gene>
<evidence type="ECO:0000313" key="4">
    <source>
        <dbReference type="Proteomes" id="UP000323732"/>
    </source>
</evidence>
<dbReference type="Proteomes" id="UP000323732">
    <property type="component" value="Unassembled WGS sequence"/>
</dbReference>
<dbReference type="PROSITE" id="PS51902">
    <property type="entry name" value="CLPX_ZB"/>
    <property type="match status" value="1"/>
</dbReference>
<feature type="binding site" evidence="1">
    <location>
        <position position="118"/>
    </location>
    <ligand>
        <name>Zn(2+)</name>
        <dbReference type="ChEBI" id="CHEBI:29105"/>
    </ligand>
</feature>
<sequence>MEKDFRKKTFRGAKIEDMILELEKLSSLCEEKSKSSEQLERQRFYEGMAIAYTTIAVKLKGDFDYIEPKVIDELYNALEKTSNPNSLSNTEHGTTCSFCRRSKEEAGELAMGPGVSICIECLEFGAEVIKTQSTEV</sequence>
<dbReference type="EMBL" id="VTES01000008">
    <property type="protein sequence ID" value="TYS59458.1"/>
    <property type="molecule type" value="Genomic_DNA"/>
</dbReference>
<name>A0A5D4SB64_9BACI</name>
<comment type="similarity">
    <text evidence="1">Belongs to the ClpX chaperone family.</text>
</comment>
<dbReference type="Pfam" id="PF06689">
    <property type="entry name" value="zf-C4_ClpX"/>
    <property type="match status" value="1"/>
</dbReference>
<organism evidence="3 4">
    <name type="scientific">Bacillus infantis</name>
    <dbReference type="NCBI Taxonomy" id="324767"/>
    <lineage>
        <taxon>Bacteria</taxon>
        <taxon>Bacillati</taxon>
        <taxon>Bacillota</taxon>
        <taxon>Bacilli</taxon>
        <taxon>Bacillales</taxon>
        <taxon>Bacillaceae</taxon>
        <taxon>Bacillus</taxon>
    </lineage>
</organism>
<proteinExistence type="inferred from homology"/>
<keyword evidence="1" id="KW-0862">Zinc</keyword>
<dbReference type="SMART" id="SM00994">
    <property type="entry name" value="zf-C4_ClpX"/>
    <property type="match status" value="1"/>
</dbReference>
<feature type="binding site" evidence="1">
    <location>
        <position position="99"/>
    </location>
    <ligand>
        <name>Zn(2+)</name>
        <dbReference type="ChEBI" id="CHEBI:29105"/>
    </ligand>
</feature>
<evidence type="ECO:0000313" key="3">
    <source>
        <dbReference type="EMBL" id="TYS59458.1"/>
    </source>
</evidence>
<dbReference type="GeneID" id="97348314"/>
<dbReference type="GO" id="GO:0006457">
    <property type="term" value="P:protein folding"/>
    <property type="evidence" value="ECO:0007669"/>
    <property type="project" value="UniProtKB-UniRule"/>
</dbReference>
<dbReference type="AlphaFoldDB" id="A0A5D4SB64"/>
<reference evidence="3 4" key="1">
    <citation type="submission" date="2019-08" db="EMBL/GenBank/DDBJ databases">
        <title>Bacillus genomes from the desert of Cuatro Cienegas, Coahuila.</title>
        <authorList>
            <person name="Olmedo-Alvarez G."/>
        </authorList>
    </citation>
    <scope>NUCLEOTIDE SEQUENCE [LARGE SCALE GENOMIC DNA]</scope>
    <source>
        <strain evidence="3 4">CH37_1T</strain>
    </source>
</reference>
<comment type="caution">
    <text evidence="3">The sequence shown here is derived from an EMBL/GenBank/DDBJ whole genome shotgun (WGS) entry which is preliminary data.</text>
</comment>
<protein>
    <recommendedName>
        <fullName evidence="2">ClpX-type ZB domain-containing protein</fullName>
    </recommendedName>
</protein>
<dbReference type="Gene3D" id="6.20.220.10">
    <property type="entry name" value="ClpX chaperone, C4-type zinc finger domain"/>
    <property type="match status" value="1"/>
</dbReference>
<feature type="binding site" evidence="1">
    <location>
        <position position="121"/>
    </location>
    <ligand>
        <name>Zn(2+)</name>
        <dbReference type="ChEBI" id="CHEBI:29105"/>
    </ligand>
</feature>
<feature type="binding site" evidence="1">
    <location>
        <position position="96"/>
    </location>
    <ligand>
        <name>Zn(2+)</name>
        <dbReference type="ChEBI" id="CHEBI:29105"/>
    </ligand>
</feature>
<dbReference type="InterPro" id="IPR059188">
    <property type="entry name" value="Znf_CLPX-like"/>
</dbReference>
<keyword evidence="1" id="KW-0143">Chaperone</keyword>
<dbReference type="GO" id="GO:0051082">
    <property type="term" value="F:unfolded protein binding"/>
    <property type="evidence" value="ECO:0007669"/>
    <property type="project" value="UniProtKB-UniRule"/>
</dbReference>
<keyword evidence="1" id="KW-0479">Metal-binding</keyword>
<dbReference type="GO" id="GO:0008270">
    <property type="term" value="F:zinc ion binding"/>
    <property type="evidence" value="ECO:0007669"/>
    <property type="project" value="UniProtKB-UniRule"/>
</dbReference>
<evidence type="ECO:0000259" key="2">
    <source>
        <dbReference type="PROSITE" id="PS51902"/>
    </source>
</evidence>
<dbReference type="RefSeq" id="WP_009795180.1">
    <property type="nucleotide sequence ID" value="NZ_CP160000.1"/>
</dbReference>
<dbReference type="InterPro" id="IPR010603">
    <property type="entry name" value="Znf_CppX_C4"/>
</dbReference>
<accession>A0A5D4SB64</accession>
<dbReference type="InterPro" id="IPR038366">
    <property type="entry name" value="Znf_CppX_C4_sf"/>
</dbReference>
<evidence type="ECO:0000256" key="1">
    <source>
        <dbReference type="PROSITE-ProRule" id="PRU01250"/>
    </source>
</evidence>
<dbReference type="SUPFAM" id="SSF57716">
    <property type="entry name" value="Glucocorticoid receptor-like (DNA-binding domain)"/>
    <property type="match status" value="1"/>
</dbReference>
<dbReference type="GO" id="GO:0046983">
    <property type="term" value="F:protein dimerization activity"/>
    <property type="evidence" value="ECO:0007669"/>
    <property type="project" value="UniProtKB-UniRule"/>
</dbReference>
<feature type="domain" description="ClpX-type ZB" evidence="2">
    <location>
        <begin position="82"/>
        <end position="136"/>
    </location>
</feature>